<evidence type="ECO:0008006" key="4">
    <source>
        <dbReference type="Google" id="ProtNLM"/>
    </source>
</evidence>
<organism evidence="2 3">
    <name type="scientific">Penicillium cinerascens</name>
    <dbReference type="NCBI Taxonomy" id="70096"/>
    <lineage>
        <taxon>Eukaryota</taxon>
        <taxon>Fungi</taxon>
        <taxon>Dikarya</taxon>
        <taxon>Ascomycota</taxon>
        <taxon>Pezizomycotina</taxon>
        <taxon>Eurotiomycetes</taxon>
        <taxon>Eurotiomycetidae</taxon>
        <taxon>Eurotiales</taxon>
        <taxon>Aspergillaceae</taxon>
        <taxon>Penicillium</taxon>
    </lineage>
</organism>
<keyword evidence="1" id="KW-0812">Transmembrane</keyword>
<comment type="caution">
    <text evidence="2">The sequence shown here is derived from an EMBL/GenBank/DDBJ whole genome shotgun (WGS) entry which is preliminary data.</text>
</comment>
<dbReference type="SUPFAM" id="SSF53335">
    <property type="entry name" value="S-adenosyl-L-methionine-dependent methyltransferases"/>
    <property type="match status" value="1"/>
</dbReference>
<accession>A0A9W9M686</accession>
<dbReference type="RefSeq" id="XP_058303209.1">
    <property type="nucleotide sequence ID" value="XM_058456310.1"/>
</dbReference>
<dbReference type="InterPro" id="IPR029063">
    <property type="entry name" value="SAM-dependent_MTases_sf"/>
</dbReference>
<evidence type="ECO:0000313" key="2">
    <source>
        <dbReference type="EMBL" id="KAJ5190269.1"/>
    </source>
</evidence>
<reference evidence="2" key="2">
    <citation type="journal article" date="2023" name="IMA Fungus">
        <title>Comparative genomic study of the Penicillium genus elucidates a diverse pangenome and 15 lateral gene transfer events.</title>
        <authorList>
            <person name="Petersen C."/>
            <person name="Sorensen T."/>
            <person name="Nielsen M.R."/>
            <person name="Sondergaard T.E."/>
            <person name="Sorensen J.L."/>
            <person name="Fitzpatrick D.A."/>
            <person name="Frisvad J.C."/>
            <person name="Nielsen K.L."/>
        </authorList>
    </citation>
    <scope>NUCLEOTIDE SEQUENCE</scope>
    <source>
        <strain evidence="2">IBT 15544</strain>
    </source>
</reference>
<name>A0A9W9M686_9EURO</name>
<keyword evidence="1" id="KW-0472">Membrane</keyword>
<dbReference type="AlphaFoldDB" id="A0A9W9M686"/>
<dbReference type="Proteomes" id="UP001150904">
    <property type="component" value="Unassembled WGS sequence"/>
</dbReference>
<dbReference type="OrthoDB" id="2101715at2759"/>
<dbReference type="EMBL" id="JAPQKR010000016">
    <property type="protein sequence ID" value="KAJ5190269.1"/>
    <property type="molecule type" value="Genomic_DNA"/>
</dbReference>
<sequence>MFWPRLQLLEIGDQPWCPSWLHQHEQLSLTKLWNLQVPFWSHGSLATQACKIFKEHLPNVSSYTVLDICAGSGGPTPVLESELNGELEAKGKAPIQFILSDLDPHVEEWERISKKQQNISYIETPVDARAVPRMGKKKECRIFNICFHHFNDEDATGILKSAIQSADSFIIFEVTTRDVGTCICSPLVFFWACFVTLVWFWNSPVHIFFTFILPVAPLGIWIDGFISCLRTRTNEEVRSLLDETGLDLSKWTFYSGTRTVQWPLLSLNYYVGVKYQSND</sequence>
<feature type="transmembrane region" description="Helical" evidence="1">
    <location>
        <begin position="179"/>
        <end position="201"/>
    </location>
</feature>
<keyword evidence="1" id="KW-1133">Transmembrane helix</keyword>
<dbReference type="Gene3D" id="3.40.50.150">
    <property type="entry name" value="Vaccinia Virus protein VP39"/>
    <property type="match status" value="1"/>
</dbReference>
<reference evidence="2" key="1">
    <citation type="submission" date="2022-12" db="EMBL/GenBank/DDBJ databases">
        <authorList>
            <person name="Petersen C."/>
        </authorList>
    </citation>
    <scope>NUCLEOTIDE SEQUENCE</scope>
    <source>
        <strain evidence="2">IBT 15544</strain>
    </source>
</reference>
<proteinExistence type="predicted"/>
<dbReference type="GeneID" id="83183611"/>
<feature type="transmembrane region" description="Helical" evidence="1">
    <location>
        <begin position="207"/>
        <end position="229"/>
    </location>
</feature>
<evidence type="ECO:0000313" key="3">
    <source>
        <dbReference type="Proteomes" id="UP001150904"/>
    </source>
</evidence>
<protein>
    <recommendedName>
        <fullName evidence="4">Methyltransferase domain-containing protein</fullName>
    </recommendedName>
</protein>
<evidence type="ECO:0000256" key="1">
    <source>
        <dbReference type="SAM" id="Phobius"/>
    </source>
</evidence>
<keyword evidence="3" id="KW-1185">Reference proteome</keyword>
<gene>
    <name evidence="2" type="ORF">N7498_009254</name>
</gene>